<feature type="region of interest" description="Disordered" evidence="9">
    <location>
        <begin position="1"/>
        <end position="40"/>
    </location>
</feature>
<proteinExistence type="inferred from homology"/>
<dbReference type="PRINTS" id="PR00783">
    <property type="entry name" value="MINTRINSICP"/>
</dbReference>
<evidence type="ECO:0000256" key="4">
    <source>
        <dbReference type="ARBA" id="ARBA00022692"/>
    </source>
</evidence>
<dbReference type="GO" id="GO:0015254">
    <property type="term" value="F:glycerol channel activity"/>
    <property type="evidence" value="ECO:0007669"/>
    <property type="project" value="TreeGrafter"/>
</dbReference>
<keyword evidence="4 8" id="KW-0812">Transmembrane</keyword>
<dbReference type="EMBL" id="JMSN01000135">
    <property type="protein sequence ID" value="KDN37595.1"/>
    <property type="molecule type" value="Genomic_DNA"/>
</dbReference>
<feature type="transmembrane region" description="Helical" evidence="10">
    <location>
        <begin position="233"/>
        <end position="253"/>
    </location>
</feature>
<dbReference type="Proteomes" id="UP000027361">
    <property type="component" value="Unassembled WGS sequence"/>
</dbReference>
<evidence type="ECO:0000256" key="9">
    <source>
        <dbReference type="SAM" id="MobiDB-lite"/>
    </source>
</evidence>
<evidence type="ECO:0000256" key="10">
    <source>
        <dbReference type="SAM" id="Phobius"/>
    </source>
</evidence>
<feature type="transmembrane region" description="Helical" evidence="10">
    <location>
        <begin position="128"/>
        <end position="148"/>
    </location>
</feature>
<evidence type="ECO:0000256" key="8">
    <source>
        <dbReference type="RuleBase" id="RU000477"/>
    </source>
</evidence>
<comment type="subcellular location">
    <subcellularLocation>
        <location evidence="1">Membrane</location>
        <topology evidence="1">Multi-pass membrane protein</topology>
    </subcellularLocation>
</comment>
<evidence type="ECO:0000256" key="6">
    <source>
        <dbReference type="ARBA" id="ARBA00022989"/>
    </source>
</evidence>
<dbReference type="RefSeq" id="XP_013240427.1">
    <property type="nucleotide sequence ID" value="XM_013384973.1"/>
</dbReference>
<evidence type="ECO:0000313" key="11">
    <source>
        <dbReference type="EMBL" id="KDN37595.1"/>
    </source>
</evidence>
<feature type="transmembrane region" description="Helical" evidence="10">
    <location>
        <begin position="265"/>
        <end position="287"/>
    </location>
</feature>
<organism evidence="11 12">
    <name type="scientific">Tilletiaria anomala (strain ATCC 24038 / CBS 436.72 / UBC 951)</name>
    <dbReference type="NCBI Taxonomy" id="1037660"/>
    <lineage>
        <taxon>Eukaryota</taxon>
        <taxon>Fungi</taxon>
        <taxon>Dikarya</taxon>
        <taxon>Basidiomycota</taxon>
        <taxon>Ustilaginomycotina</taxon>
        <taxon>Exobasidiomycetes</taxon>
        <taxon>Georgefischeriales</taxon>
        <taxon>Tilletiariaceae</taxon>
        <taxon>Tilletiaria</taxon>
    </lineage>
</organism>
<keyword evidence="5" id="KW-0677">Repeat</keyword>
<dbReference type="PANTHER" id="PTHR43829">
    <property type="entry name" value="AQUAPORIN OR AQUAGLYCEROPORIN RELATED"/>
    <property type="match status" value="1"/>
</dbReference>
<evidence type="ECO:0000256" key="1">
    <source>
        <dbReference type="ARBA" id="ARBA00004141"/>
    </source>
</evidence>
<feature type="transmembrane region" description="Helical" evidence="10">
    <location>
        <begin position="86"/>
        <end position="116"/>
    </location>
</feature>
<dbReference type="InterPro" id="IPR023271">
    <property type="entry name" value="Aquaporin-like"/>
</dbReference>
<keyword evidence="7 10" id="KW-0472">Membrane</keyword>
<dbReference type="InterPro" id="IPR050363">
    <property type="entry name" value="MIP/Aquaporin"/>
</dbReference>
<keyword evidence="3 8" id="KW-0813">Transport</keyword>
<dbReference type="GeneID" id="25262691"/>
<evidence type="ECO:0000256" key="2">
    <source>
        <dbReference type="ARBA" id="ARBA00006175"/>
    </source>
</evidence>
<dbReference type="OrthoDB" id="3222at2759"/>
<sequence>MSNIHATYHTAEELSEKSSSGAQEVANDQQQQHHHAFQRPHRQAGQMELGLASIVQDRESPRSVVPAAGLSDMEFRKRWEQWRPELLVACVGEILGVIFYVSFGGFSLATLIVTTYAGSPQGSLLNVALSYALGIAFAVIIAAPLSGSHLNPCVTISLWLYKGFPAWKIPIYIMCQLLGGLLGGFLVVACWHDELLAIAAELTAKGKEAVIYSASGPAGVIALFPTPGRSYGAIFATEFIADFLIGLVIATHLDSSNPFVSPVSAPIMIGLAYFAMIVGLASGDLATNTARDLPTRMVCAAFFDPRQCFPPRYSALTALTNILATLLAFGMQTFLLSDTRRPPAPVAHHFLLEEEKRKHDLHVKTHEDMLDRRIQKVISRGGDPSALEAKRTISRMP</sequence>
<dbReference type="GO" id="GO:0005886">
    <property type="term" value="C:plasma membrane"/>
    <property type="evidence" value="ECO:0007669"/>
    <property type="project" value="TreeGrafter"/>
</dbReference>
<dbReference type="GO" id="GO:0015250">
    <property type="term" value="F:water channel activity"/>
    <property type="evidence" value="ECO:0007669"/>
    <property type="project" value="TreeGrafter"/>
</dbReference>
<dbReference type="STRING" id="1037660.A0A066VG85"/>
<feature type="transmembrane region" description="Helical" evidence="10">
    <location>
        <begin position="313"/>
        <end position="335"/>
    </location>
</feature>
<keyword evidence="6 10" id="KW-1133">Transmembrane helix</keyword>
<dbReference type="SUPFAM" id="SSF81338">
    <property type="entry name" value="Aquaporin-like"/>
    <property type="match status" value="1"/>
</dbReference>
<evidence type="ECO:0000256" key="5">
    <source>
        <dbReference type="ARBA" id="ARBA00022737"/>
    </source>
</evidence>
<evidence type="ECO:0000256" key="3">
    <source>
        <dbReference type="ARBA" id="ARBA00022448"/>
    </source>
</evidence>
<accession>A0A066VG85</accession>
<evidence type="ECO:0000313" key="12">
    <source>
        <dbReference type="Proteomes" id="UP000027361"/>
    </source>
</evidence>
<dbReference type="InterPro" id="IPR000425">
    <property type="entry name" value="MIP"/>
</dbReference>
<protein>
    <submittedName>
        <fullName evidence="11">Aquaporin-like protein</fullName>
    </submittedName>
</protein>
<gene>
    <name evidence="11" type="ORF">K437DRAFT_229112</name>
</gene>
<comment type="similarity">
    <text evidence="2 8">Belongs to the MIP/aquaporin (TC 1.A.8) family.</text>
</comment>
<dbReference type="AlphaFoldDB" id="A0A066VG85"/>
<keyword evidence="12" id="KW-1185">Reference proteome</keyword>
<feature type="transmembrane region" description="Helical" evidence="10">
    <location>
        <begin position="169"/>
        <end position="189"/>
    </location>
</feature>
<dbReference type="OMA" id="ILCSFPN"/>
<dbReference type="PANTHER" id="PTHR43829:SF14">
    <property type="entry name" value="AQUAPORIN 3"/>
    <property type="match status" value="1"/>
</dbReference>
<evidence type="ECO:0000256" key="7">
    <source>
        <dbReference type="ARBA" id="ARBA00023136"/>
    </source>
</evidence>
<dbReference type="InParanoid" id="A0A066VG85"/>
<name>A0A066VG85_TILAU</name>
<dbReference type="Pfam" id="PF00230">
    <property type="entry name" value="MIP"/>
    <property type="match status" value="1"/>
</dbReference>
<reference evidence="11 12" key="1">
    <citation type="submission" date="2014-05" db="EMBL/GenBank/DDBJ databases">
        <title>Draft genome sequence of a rare smut relative, Tilletiaria anomala UBC 951.</title>
        <authorList>
            <consortium name="DOE Joint Genome Institute"/>
            <person name="Toome M."/>
            <person name="Kuo A."/>
            <person name="Henrissat B."/>
            <person name="Lipzen A."/>
            <person name="Tritt A."/>
            <person name="Yoshinaga Y."/>
            <person name="Zane M."/>
            <person name="Barry K."/>
            <person name="Grigoriev I.V."/>
            <person name="Spatafora J.W."/>
            <person name="Aimea M.C."/>
        </authorList>
    </citation>
    <scope>NUCLEOTIDE SEQUENCE [LARGE SCALE GENOMIC DNA]</scope>
    <source>
        <strain evidence="11 12">UBC 951</strain>
    </source>
</reference>
<dbReference type="HOGENOM" id="CLU_020019_6_0_1"/>
<comment type="caution">
    <text evidence="11">The sequence shown here is derived from an EMBL/GenBank/DDBJ whole genome shotgun (WGS) entry which is preliminary data.</text>
</comment>
<feature type="compositionally biased region" description="Polar residues" evidence="9">
    <location>
        <begin position="17"/>
        <end position="30"/>
    </location>
</feature>
<dbReference type="Gene3D" id="1.20.1080.10">
    <property type="entry name" value="Glycerol uptake facilitator protein"/>
    <property type="match status" value="1"/>
</dbReference>